<dbReference type="AlphaFoldDB" id="E3BNF5"/>
<dbReference type="STRING" id="796620.VIBC2010_15104"/>
<proteinExistence type="predicted"/>
<protein>
    <submittedName>
        <fullName evidence="1">Uncharacterized protein</fullName>
    </submittedName>
</protein>
<dbReference type="InterPro" id="IPR015947">
    <property type="entry name" value="PUA-like_sf"/>
</dbReference>
<reference evidence="1 2" key="1">
    <citation type="journal article" date="2012" name="Int. J. Syst. Evol. Microbiol.">
        <title>Vibrio caribbeanicus sp. nov., isolated from the marine sponge Scleritoderma cyanea.</title>
        <authorList>
            <person name="Hoffmann M."/>
            <person name="Monday S.R."/>
            <person name="Allard M.W."/>
            <person name="Strain E.A."/>
            <person name="Whittaker P."/>
            <person name="Naum M."/>
            <person name="McCarthy P.J."/>
            <person name="Lopez J.V."/>
            <person name="Fischer M."/>
            <person name="Brown E.W."/>
        </authorList>
    </citation>
    <scope>NUCLEOTIDE SEQUENCE [LARGE SCALE GENOMIC DNA]</scope>
    <source>
        <strain evidence="1 2">ATCC BAA-2122</strain>
    </source>
</reference>
<dbReference type="Proteomes" id="UP000002943">
    <property type="component" value="Unassembled WGS sequence"/>
</dbReference>
<dbReference type="SUPFAM" id="SSF88697">
    <property type="entry name" value="PUA domain-like"/>
    <property type="match status" value="1"/>
</dbReference>
<dbReference type="eggNOG" id="COG4405">
    <property type="taxonomic scope" value="Bacteria"/>
</dbReference>
<gene>
    <name evidence="1" type="ORF">VIBC2010_15104</name>
</gene>
<accession>E3BNF5</accession>
<comment type="caution">
    <text evidence="1">The sequence shown here is derived from an EMBL/GenBank/DDBJ whole genome shotgun (WGS) entry which is preliminary data.</text>
</comment>
<evidence type="ECO:0000313" key="2">
    <source>
        <dbReference type="Proteomes" id="UP000002943"/>
    </source>
</evidence>
<dbReference type="EMBL" id="AEIU01000096">
    <property type="protein sequence ID" value="EFP95374.1"/>
    <property type="molecule type" value="Genomic_DNA"/>
</dbReference>
<keyword evidence="2" id="KW-1185">Reference proteome</keyword>
<organism evidence="1 2">
    <name type="scientific">Vibrio caribbeanicus ATCC BAA-2122</name>
    <dbReference type="NCBI Taxonomy" id="796620"/>
    <lineage>
        <taxon>Bacteria</taxon>
        <taxon>Pseudomonadati</taxon>
        <taxon>Pseudomonadota</taxon>
        <taxon>Gammaproteobacteria</taxon>
        <taxon>Vibrionales</taxon>
        <taxon>Vibrionaceae</taxon>
        <taxon>Vibrio</taxon>
    </lineage>
</organism>
<dbReference type="Gene3D" id="3.10.400.10">
    <property type="entry name" value="Sulfate adenylyltransferase"/>
    <property type="match status" value="1"/>
</dbReference>
<sequence length="80" mass="9466">MEQRHKEYLQKYFDSLTPAQIEQYSYCNADYFCADEYNANVCADLILKGEKRASCSMDYWYSHEGDRRPQEGDLTSQYAL</sequence>
<name>E3BNF5_9VIBR</name>
<evidence type="ECO:0000313" key="1">
    <source>
        <dbReference type="EMBL" id="EFP95374.1"/>
    </source>
</evidence>